<reference evidence="1" key="2">
    <citation type="submission" date="2020-08" db="EMBL/GenBank/DDBJ databases">
        <title>Plant Genome Project.</title>
        <authorList>
            <person name="Zhang R.-G."/>
        </authorList>
    </citation>
    <scope>NUCLEOTIDE SEQUENCE</scope>
    <source>
        <strain evidence="1">Huo1</strain>
        <tissue evidence="1">Leaf</tissue>
    </source>
</reference>
<dbReference type="EMBL" id="PNBA02000013">
    <property type="protein sequence ID" value="KAG6404308.1"/>
    <property type="molecule type" value="Genomic_DNA"/>
</dbReference>
<dbReference type="AlphaFoldDB" id="A0A8X8ZGZ7"/>
<keyword evidence="2" id="KW-1185">Reference proteome</keyword>
<sequence>MMAEATEMVVGREKQPPEGCTPAAKAAAVSRRIPLSEVRHRNVVRLVVYNMDGRQQECDGYNFGEILLDRQALRQLDSDVMAKVAQLCLGEYSRNCAFANQIALSELNQLRLFLIVHESKRSEERCHATRNERNYLMRKCVIENGWFQ</sequence>
<evidence type="ECO:0000313" key="2">
    <source>
        <dbReference type="Proteomes" id="UP000298416"/>
    </source>
</evidence>
<organism evidence="1">
    <name type="scientific">Salvia splendens</name>
    <name type="common">Scarlet sage</name>
    <dbReference type="NCBI Taxonomy" id="180675"/>
    <lineage>
        <taxon>Eukaryota</taxon>
        <taxon>Viridiplantae</taxon>
        <taxon>Streptophyta</taxon>
        <taxon>Embryophyta</taxon>
        <taxon>Tracheophyta</taxon>
        <taxon>Spermatophyta</taxon>
        <taxon>Magnoliopsida</taxon>
        <taxon>eudicotyledons</taxon>
        <taxon>Gunneridae</taxon>
        <taxon>Pentapetalae</taxon>
        <taxon>asterids</taxon>
        <taxon>lamiids</taxon>
        <taxon>Lamiales</taxon>
        <taxon>Lamiaceae</taxon>
        <taxon>Nepetoideae</taxon>
        <taxon>Mentheae</taxon>
        <taxon>Salviinae</taxon>
        <taxon>Salvia</taxon>
        <taxon>Salvia subgen. Calosphace</taxon>
        <taxon>core Calosphace</taxon>
    </lineage>
</organism>
<comment type="caution">
    <text evidence="1">The sequence shown here is derived from an EMBL/GenBank/DDBJ whole genome shotgun (WGS) entry which is preliminary data.</text>
</comment>
<evidence type="ECO:0000313" key="1">
    <source>
        <dbReference type="EMBL" id="KAG6404308.1"/>
    </source>
</evidence>
<name>A0A8X8ZGZ7_SALSN</name>
<dbReference type="Proteomes" id="UP000298416">
    <property type="component" value="Unassembled WGS sequence"/>
</dbReference>
<protein>
    <submittedName>
        <fullName evidence="1">Uncharacterized protein</fullName>
    </submittedName>
</protein>
<gene>
    <name evidence="1" type="ORF">SASPL_136554</name>
</gene>
<proteinExistence type="predicted"/>
<accession>A0A8X8ZGZ7</accession>
<reference evidence="1" key="1">
    <citation type="submission" date="2018-01" db="EMBL/GenBank/DDBJ databases">
        <authorList>
            <person name="Mao J.F."/>
        </authorList>
    </citation>
    <scope>NUCLEOTIDE SEQUENCE</scope>
    <source>
        <strain evidence="1">Huo1</strain>
        <tissue evidence="1">Leaf</tissue>
    </source>
</reference>